<dbReference type="RefSeq" id="WP_200970832.1">
    <property type="nucleotide sequence ID" value="NZ_CP065592.1"/>
</dbReference>
<dbReference type="Proteomes" id="UP000594873">
    <property type="component" value="Chromosome"/>
</dbReference>
<evidence type="ECO:0000313" key="2">
    <source>
        <dbReference type="EMBL" id="QPQ54305.1"/>
    </source>
</evidence>
<protein>
    <submittedName>
        <fullName evidence="2">Uncharacterized protein</fullName>
    </submittedName>
</protein>
<evidence type="ECO:0000256" key="1">
    <source>
        <dbReference type="SAM" id="SignalP"/>
    </source>
</evidence>
<sequence length="241" mass="25598">MRNAFFSPAVAAALLLSAPSAAQDTSRLDSQAKAYGDLADRVVDHWAGREPEGEPSIDLPELRVSEQYANSVSEAERALMQRRLEAITAFLLAQPSLQNSDIQVTPRWMSLYRLNMNDGAYLTMGVTYEFQLAGDIATVSVTTSPVKGMPGEWRTVGRTAGGCRREQKAKGSGTGGEVYRIGTVGGAKGTAIKAVEIEGGGGLNINPRLDVDSQAESIVGRVVAAVQTLDCNKLLALANGQ</sequence>
<accession>A0A7T2GI58</accession>
<name>A0A7T2GI58_9SPHN</name>
<feature type="signal peptide" evidence="1">
    <location>
        <begin position="1"/>
        <end position="22"/>
    </location>
</feature>
<evidence type="ECO:0000313" key="3">
    <source>
        <dbReference type="Proteomes" id="UP000594873"/>
    </source>
</evidence>
<feature type="chain" id="PRO_5032482727" evidence="1">
    <location>
        <begin position="23"/>
        <end position="241"/>
    </location>
</feature>
<proteinExistence type="predicted"/>
<dbReference type="AlphaFoldDB" id="A0A7T2GI58"/>
<gene>
    <name evidence="2" type="ORF">IC614_08025</name>
</gene>
<keyword evidence="1" id="KW-0732">Signal</keyword>
<reference evidence="2 3" key="1">
    <citation type="submission" date="2020-11" db="EMBL/GenBank/DDBJ databases">
        <title>Genome seq and assembly of Sphingosinicella sp.</title>
        <authorList>
            <person name="Chhetri G."/>
        </authorList>
    </citation>
    <scope>NUCLEOTIDE SEQUENCE [LARGE SCALE GENOMIC DNA]</scope>
    <source>
        <strain evidence="2 3">UDD2</strain>
    </source>
</reference>
<organism evidence="2 3">
    <name type="scientific">Allosphingosinicella flava</name>
    <dbReference type="NCBI Taxonomy" id="2771430"/>
    <lineage>
        <taxon>Bacteria</taxon>
        <taxon>Pseudomonadati</taxon>
        <taxon>Pseudomonadota</taxon>
        <taxon>Alphaproteobacteria</taxon>
        <taxon>Sphingomonadales</taxon>
        <taxon>Sphingomonadaceae</taxon>
        <taxon>Allosphingosinicella</taxon>
    </lineage>
</organism>
<dbReference type="KEGG" id="sflv:IC614_08025"/>
<keyword evidence="3" id="KW-1185">Reference proteome</keyword>
<dbReference type="EMBL" id="CP065592">
    <property type="protein sequence ID" value="QPQ54305.1"/>
    <property type="molecule type" value="Genomic_DNA"/>
</dbReference>